<sequence>MTTQQCPICRADLPASERYPDRLCAGCAARAVDTEGRPLTFYNVAFSGGFRAVFTDDGTDADQVSRDHIVLVDGIRCWADEHRFGGIVVRPAPES</sequence>
<name>A0A7W7MNF0_9ACTN</name>
<gene>
    <name evidence="1" type="ORF">BJ971_001514</name>
</gene>
<dbReference type="RefSeq" id="WP_184999367.1">
    <property type="nucleotide sequence ID" value="NZ_BOMK01000037.1"/>
</dbReference>
<dbReference type="AlphaFoldDB" id="A0A7W7MNF0"/>
<keyword evidence="2" id="KW-1185">Reference proteome</keyword>
<dbReference type="Proteomes" id="UP000578112">
    <property type="component" value="Unassembled WGS sequence"/>
</dbReference>
<comment type="caution">
    <text evidence="1">The sequence shown here is derived from an EMBL/GenBank/DDBJ whole genome shotgun (WGS) entry which is preliminary data.</text>
</comment>
<reference evidence="1 2" key="1">
    <citation type="submission" date="2020-08" db="EMBL/GenBank/DDBJ databases">
        <title>Sequencing the genomes of 1000 actinobacteria strains.</title>
        <authorList>
            <person name="Klenk H.-P."/>
        </authorList>
    </citation>
    <scope>NUCLEOTIDE SEQUENCE [LARGE SCALE GENOMIC DNA]</scope>
    <source>
        <strain evidence="1 2">DSM 43149</strain>
    </source>
</reference>
<evidence type="ECO:0000313" key="2">
    <source>
        <dbReference type="Proteomes" id="UP000578112"/>
    </source>
</evidence>
<dbReference type="EMBL" id="JACHNH010000001">
    <property type="protein sequence ID" value="MBB4760958.1"/>
    <property type="molecule type" value="Genomic_DNA"/>
</dbReference>
<accession>A0A7W7MNF0</accession>
<proteinExistence type="predicted"/>
<protein>
    <submittedName>
        <fullName evidence="1">Uncharacterized protein</fullName>
    </submittedName>
</protein>
<evidence type="ECO:0000313" key="1">
    <source>
        <dbReference type="EMBL" id="MBB4760958.1"/>
    </source>
</evidence>
<organism evidence="1 2">
    <name type="scientific">Actinoplanes digitatis</name>
    <dbReference type="NCBI Taxonomy" id="1868"/>
    <lineage>
        <taxon>Bacteria</taxon>
        <taxon>Bacillati</taxon>
        <taxon>Actinomycetota</taxon>
        <taxon>Actinomycetes</taxon>
        <taxon>Micromonosporales</taxon>
        <taxon>Micromonosporaceae</taxon>
        <taxon>Actinoplanes</taxon>
    </lineage>
</organism>